<evidence type="ECO:0000256" key="2">
    <source>
        <dbReference type="ARBA" id="ARBA00022598"/>
    </source>
</evidence>
<dbReference type="AlphaFoldDB" id="A0A3B0RYI2"/>
<feature type="non-terminal residue" evidence="8">
    <location>
        <position position="385"/>
    </location>
</feature>
<evidence type="ECO:0000256" key="5">
    <source>
        <dbReference type="ARBA" id="ARBA00022917"/>
    </source>
</evidence>
<proteinExistence type="predicted"/>
<feature type="non-terminal residue" evidence="8">
    <location>
        <position position="1"/>
    </location>
</feature>
<reference evidence="8" key="1">
    <citation type="submission" date="2018-06" db="EMBL/GenBank/DDBJ databases">
        <authorList>
            <person name="Zhirakovskaya E."/>
        </authorList>
    </citation>
    <scope>NUCLEOTIDE SEQUENCE</scope>
</reference>
<dbReference type="InterPro" id="IPR002300">
    <property type="entry name" value="aa-tRNA-synth_Ia"/>
</dbReference>
<accession>A0A3B0RYI2</accession>
<keyword evidence="4" id="KW-0067">ATP-binding</keyword>
<evidence type="ECO:0000256" key="6">
    <source>
        <dbReference type="ARBA" id="ARBA00023146"/>
    </source>
</evidence>
<feature type="domain" description="Aminoacyl-tRNA synthetase class Ia" evidence="7">
    <location>
        <begin position="4"/>
        <end position="374"/>
    </location>
</feature>
<evidence type="ECO:0000256" key="3">
    <source>
        <dbReference type="ARBA" id="ARBA00022741"/>
    </source>
</evidence>
<dbReference type="InterPro" id="IPR009008">
    <property type="entry name" value="Val/Leu/Ile-tRNA-synth_edit"/>
</dbReference>
<name>A0A3B0RYI2_9ZZZZ</name>
<evidence type="ECO:0000259" key="7">
    <source>
        <dbReference type="Pfam" id="PF00133"/>
    </source>
</evidence>
<dbReference type="SUPFAM" id="SSF50677">
    <property type="entry name" value="ValRS/IleRS/LeuRS editing domain"/>
    <property type="match status" value="1"/>
</dbReference>
<protein>
    <recommendedName>
        <fullName evidence="1">isoleucine--tRNA ligase</fullName>
        <ecNumber evidence="1">6.1.1.5</ecNumber>
    </recommendedName>
</protein>
<gene>
    <name evidence="8" type="ORF">MNBD_ALPHA06-584</name>
</gene>
<dbReference type="GO" id="GO:0004822">
    <property type="term" value="F:isoleucine-tRNA ligase activity"/>
    <property type="evidence" value="ECO:0007669"/>
    <property type="project" value="UniProtKB-EC"/>
</dbReference>
<keyword evidence="3" id="KW-0547">Nucleotide-binding</keyword>
<dbReference type="PRINTS" id="PR00984">
    <property type="entry name" value="TRNASYNTHILE"/>
</dbReference>
<dbReference type="InterPro" id="IPR002301">
    <property type="entry name" value="Ile-tRNA-ligase"/>
</dbReference>
<dbReference type="GO" id="GO:0006428">
    <property type="term" value="P:isoleucyl-tRNA aminoacylation"/>
    <property type="evidence" value="ECO:0007669"/>
    <property type="project" value="InterPro"/>
</dbReference>
<keyword evidence="2 8" id="KW-0436">Ligase</keyword>
<dbReference type="Pfam" id="PF00133">
    <property type="entry name" value="tRNA-synt_1"/>
    <property type="match status" value="1"/>
</dbReference>
<dbReference type="GO" id="GO:0005524">
    <property type="term" value="F:ATP binding"/>
    <property type="evidence" value="ECO:0007669"/>
    <property type="project" value="UniProtKB-KW"/>
</dbReference>
<dbReference type="Gene3D" id="3.40.50.620">
    <property type="entry name" value="HUPs"/>
    <property type="match status" value="2"/>
</dbReference>
<dbReference type="PANTHER" id="PTHR42765">
    <property type="entry name" value="SOLEUCYL-TRNA SYNTHETASE"/>
    <property type="match status" value="1"/>
</dbReference>
<dbReference type="GO" id="GO:0002161">
    <property type="term" value="F:aminoacyl-tRNA deacylase activity"/>
    <property type="evidence" value="ECO:0007669"/>
    <property type="project" value="InterPro"/>
</dbReference>
<evidence type="ECO:0000256" key="1">
    <source>
        <dbReference type="ARBA" id="ARBA00013165"/>
    </source>
</evidence>
<organism evidence="8">
    <name type="scientific">hydrothermal vent metagenome</name>
    <dbReference type="NCBI Taxonomy" id="652676"/>
    <lineage>
        <taxon>unclassified sequences</taxon>
        <taxon>metagenomes</taxon>
        <taxon>ecological metagenomes</taxon>
    </lineage>
</organism>
<keyword evidence="5" id="KW-0648">Protein biosynthesis</keyword>
<dbReference type="InterPro" id="IPR014729">
    <property type="entry name" value="Rossmann-like_a/b/a_fold"/>
</dbReference>
<dbReference type="InterPro" id="IPR050081">
    <property type="entry name" value="Ile-tRNA_ligase"/>
</dbReference>
<dbReference type="SUPFAM" id="SSF52374">
    <property type="entry name" value="Nucleotidylyl transferase"/>
    <property type="match status" value="1"/>
</dbReference>
<keyword evidence="6 8" id="KW-0030">Aminoacyl-tRNA synthetase</keyword>
<evidence type="ECO:0000313" key="8">
    <source>
        <dbReference type="EMBL" id="VAV93318.1"/>
    </source>
</evidence>
<dbReference type="PANTHER" id="PTHR42765:SF1">
    <property type="entry name" value="ISOLEUCINE--TRNA LIGASE, MITOCHONDRIAL"/>
    <property type="match status" value="1"/>
</dbReference>
<dbReference type="EC" id="6.1.1.5" evidence="1"/>
<dbReference type="GO" id="GO:0005829">
    <property type="term" value="C:cytosol"/>
    <property type="evidence" value="ECO:0007669"/>
    <property type="project" value="TreeGrafter"/>
</dbReference>
<evidence type="ECO:0000256" key="4">
    <source>
        <dbReference type="ARBA" id="ARBA00022840"/>
    </source>
</evidence>
<dbReference type="Gene3D" id="3.90.740.10">
    <property type="entry name" value="Valyl/Leucyl/Isoleucyl-tRNA synthetase, editing domain"/>
    <property type="match status" value="1"/>
</dbReference>
<sequence>HWLDIQREEFKRLGVFADWDNPYTTMAFSSESRIVSEFLKFAQAGNLYRGSKPVMWSPVEKTALAEAEVEYADHQSTTIWVRFAVSKGAFQDASVLIWTTTPWTIPANRAISYSDKISYGLYEVTAIDDSDFTPWSRVGEKLIVADSLWEDVAKTAKISAWDRVSDVDPATLVCAHPFAGEGYDFEVPLLAGEHVTEEAGTGFVHTAPGHGAEDYDVWRANGYTDIPETVDADGVYYPHIPLFAGLDVIRTTGKKTGKDGKANPAVVAKLIEVGALLARGRVTHSYPHSWRSKAPIIFRNTPQWFIPMQDDLGKDGLRGKALAALADTEFFPPRGANRIGAMVKDRPDWLISRQRAWGVPLTLFVKKGTGDYLRDEAVNARIIAA</sequence>
<dbReference type="EMBL" id="UOEE01000163">
    <property type="protein sequence ID" value="VAV93318.1"/>
    <property type="molecule type" value="Genomic_DNA"/>
</dbReference>